<evidence type="ECO:0000313" key="1">
    <source>
        <dbReference type="EMBL" id="DBA55991.1"/>
    </source>
</evidence>
<dbReference type="EMBL" id="BK068107">
    <property type="protein sequence ID" value="DBA55991.1"/>
    <property type="molecule type" value="Genomic_DNA"/>
</dbReference>
<reference evidence="1" key="1">
    <citation type="journal article" date="2023" name="Microbiome">
        <title>Phages are unrecognized players in the ecology of the oral pathogen Porphyromonas gingivalis.</title>
        <authorList>
            <person name="Matrishin C.B."/>
            <person name="Haase E.M."/>
            <person name="Dewhirst F.E."/>
            <person name="Mark Welch J.L."/>
            <person name="Miranda-Sanchez F."/>
            <person name="Chen T."/>
            <person name="MacFarland D.C."/>
            <person name="Kauffman K.M."/>
        </authorList>
    </citation>
    <scope>NUCLEOTIDE SEQUENCE</scope>
</reference>
<reference evidence="1" key="2">
    <citation type="submission" date="2024-05" db="EMBL/GenBank/DDBJ databases">
        <authorList>
            <person name="Matrishin C.B."/>
            <person name="Kauffman K.M."/>
        </authorList>
    </citation>
    <scope>NUCLEOTIDE SEQUENCE</scope>
</reference>
<proteinExistence type="predicted"/>
<protein>
    <submittedName>
        <fullName evidence="1">Uncharacterized protein</fullName>
    </submittedName>
</protein>
<name>A0AAT9JDH8_9CAUD</name>
<organism evidence="1">
    <name type="scientific">Porphyromonas phage phage026a_KCOM2802</name>
    <dbReference type="NCBI Taxonomy" id="3154116"/>
    <lineage>
        <taxon>Viruses</taxon>
        <taxon>Duplodnaviria</taxon>
        <taxon>Heunggongvirae</taxon>
        <taxon>Uroviricota</taxon>
        <taxon>Caudoviricetes</taxon>
        <taxon>Nixviridae</taxon>
        <taxon>Excelsiorvirus</taxon>
        <taxon>Excelsiorvirus pging00S</taxon>
    </lineage>
</organism>
<accession>A0AAT9JDH8</accession>
<sequence length="297" mass="33169">MIMDILKTLFPDTAALRRYVAGVHAGNSVNSLVSVMPSVTKRITSVLPQPLLQRVIKAAETSAEAQAVRSAFANLLMLKFVTFDAVEKRKSGGTDVYKYELEAMRREYADNFYSAMDTLLEVVSTSDEYKDEWAKSRWAHLLSNVPIRSCTDFDDIYPIDLSYHFFFRILPFQREVYLEYASLFAKLKAAEESDPDEVNYADLTSQMHLAFAKVVISLALLRFDITELPMSIRNLFDDQRSLRTGYDPSTATAAIASRLRAEAEASFSAVVAVLSDSHHSGGSGVYATESDKIVLLA</sequence>